<reference evidence="4 5" key="1">
    <citation type="submission" date="2022-02" db="EMBL/GenBank/DDBJ databases">
        <title>Draft genome sequence of Mezorhizobium retamae strain IRAMC:0171 isolated from Retama raetam nodules.</title>
        <authorList>
            <person name="Bengaied R."/>
            <person name="Sbissi I."/>
            <person name="Huber K."/>
            <person name="Ghodbane F."/>
            <person name="Nouioui I."/>
            <person name="Tarhouni M."/>
            <person name="Gtari M."/>
        </authorList>
    </citation>
    <scope>NUCLEOTIDE SEQUENCE [LARGE SCALE GENOMIC DNA]</scope>
    <source>
        <strain evidence="4 5">IRAMC:0171</strain>
    </source>
</reference>
<dbReference type="Proteomes" id="UP001201701">
    <property type="component" value="Unassembled WGS sequence"/>
</dbReference>
<comment type="caution">
    <text evidence="4">The sequence shown here is derived from an EMBL/GenBank/DDBJ whole genome shotgun (WGS) entry which is preliminary data.</text>
</comment>
<dbReference type="Gene3D" id="3.40.190.10">
    <property type="entry name" value="Periplasmic binding protein-like II"/>
    <property type="match status" value="2"/>
</dbReference>
<organism evidence="4 5">
    <name type="scientific">Mesorhizobium retamae</name>
    <dbReference type="NCBI Taxonomy" id="2912854"/>
    <lineage>
        <taxon>Bacteria</taxon>
        <taxon>Pseudomonadati</taxon>
        <taxon>Pseudomonadota</taxon>
        <taxon>Alphaproteobacteria</taxon>
        <taxon>Hyphomicrobiales</taxon>
        <taxon>Phyllobacteriaceae</taxon>
        <taxon>Mesorhizobium</taxon>
    </lineage>
</organism>
<feature type="domain" description="Solute-binding protein family 3/N-terminal" evidence="3">
    <location>
        <begin position="61"/>
        <end position="294"/>
    </location>
</feature>
<keyword evidence="1 2" id="KW-0732">Signal</keyword>
<accession>A0ABS9QCA6</accession>
<proteinExistence type="predicted"/>
<dbReference type="SMART" id="SM00062">
    <property type="entry name" value="PBPb"/>
    <property type="match status" value="1"/>
</dbReference>
<evidence type="ECO:0000256" key="1">
    <source>
        <dbReference type="ARBA" id="ARBA00022729"/>
    </source>
</evidence>
<evidence type="ECO:0000259" key="3">
    <source>
        <dbReference type="SMART" id="SM00062"/>
    </source>
</evidence>
<dbReference type="EMBL" id="JAKREW010000005">
    <property type="protein sequence ID" value="MCG7505044.1"/>
    <property type="molecule type" value="Genomic_DNA"/>
</dbReference>
<dbReference type="RefSeq" id="WP_239363523.1">
    <property type="nucleotide sequence ID" value="NZ_JAKREW010000005.1"/>
</dbReference>
<name>A0ABS9QCA6_9HYPH</name>
<feature type="chain" id="PRO_5046352826" evidence="2">
    <location>
        <begin position="25"/>
        <end position="310"/>
    </location>
</feature>
<keyword evidence="5" id="KW-1185">Reference proteome</keyword>
<dbReference type="PANTHER" id="PTHR35936:SF17">
    <property type="entry name" value="ARGININE-BINDING EXTRACELLULAR PROTEIN ARTP"/>
    <property type="match status" value="1"/>
</dbReference>
<gene>
    <name evidence="4" type="ORF">L4923_08420</name>
</gene>
<dbReference type="SUPFAM" id="SSF53850">
    <property type="entry name" value="Periplasmic binding protein-like II"/>
    <property type="match status" value="1"/>
</dbReference>
<evidence type="ECO:0000313" key="4">
    <source>
        <dbReference type="EMBL" id="MCG7505044.1"/>
    </source>
</evidence>
<dbReference type="InterPro" id="IPR001638">
    <property type="entry name" value="Solute-binding_3/MltF_N"/>
</dbReference>
<evidence type="ECO:0000313" key="5">
    <source>
        <dbReference type="Proteomes" id="UP001201701"/>
    </source>
</evidence>
<sequence length="310" mass="33269">MLSRTRLLAPVFFATLLVAAGASATTQFDLSPQQSGRVRADKDDALVRSIPKDFHFVDDGVFTVAVAPSGVPPIASYATDAATVIGADPDIAQLVADKIGRPLKLVAVAWEDWPLGLVSGKFDAVISNVGVTEERKLKYDFSSYRQGLHGFYVRKDSPIQKIAEPKDIAGLKIITDPGTIQEKIIVEWDRRNQEAGLKPAEVILFDDEAASSLALRSGRADAVFSVNAVQSYQAAVTGETRLVGTVNAGWPLTTDVGVVTRRGSGIADVVTAALNEAIKDGKYKQVLDKWNLGPEAIPQSRTNPPGLPKY</sequence>
<evidence type="ECO:0000256" key="2">
    <source>
        <dbReference type="SAM" id="SignalP"/>
    </source>
</evidence>
<dbReference type="Pfam" id="PF00497">
    <property type="entry name" value="SBP_bac_3"/>
    <property type="match status" value="1"/>
</dbReference>
<dbReference type="PANTHER" id="PTHR35936">
    <property type="entry name" value="MEMBRANE-BOUND LYTIC MUREIN TRANSGLYCOSYLASE F"/>
    <property type="match status" value="1"/>
</dbReference>
<protein>
    <submittedName>
        <fullName evidence="4">ABC transporter substrate-binding protein</fullName>
    </submittedName>
</protein>
<feature type="signal peptide" evidence="2">
    <location>
        <begin position="1"/>
        <end position="24"/>
    </location>
</feature>
<dbReference type="CDD" id="cd01004">
    <property type="entry name" value="PBP2_MidA_like"/>
    <property type="match status" value="1"/>
</dbReference>